<dbReference type="InParanoid" id="A0A251SU21"/>
<keyword evidence="2" id="KW-1133">Transmembrane helix</keyword>
<proteinExistence type="predicted"/>
<feature type="transmembrane region" description="Helical" evidence="2">
    <location>
        <begin position="421"/>
        <end position="443"/>
    </location>
</feature>
<dbReference type="OMA" id="WIMAMAF"/>
<evidence type="ECO:0000313" key="5">
    <source>
        <dbReference type="Proteomes" id="UP000215914"/>
    </source>
</evidence>
<evidence type="ECO:0000313" key="3">
    <source>
        <dbReference type="EMBL" id="KAF5774115.1"/>
    </source>
</evidence>
<organism evidence="4 5">
    <name type="scientific">Helianthus annuus</name>
    <name type="common">Common sunflower</name>
    <dbReference type="NCBI Taxonomy" id="4232"/>
    <lineage>
        <taxon>Eukaryota</taxon>
        <taxon>Viridiplantae</taxon>
        <taxon>Streptophyta</taxon>
        <taxon>Embryophyta</taxon>
        <taxon>Tracheophyta</taxon>
        <taxon>Spermatophyta</taxon>
        <taxon>Magnoliopsida</taxon>
        <taxon>eudicotyledons</taxon>
        <taxon>Gunneridae</taxon>
        <taxon>Pentapetalae</taxon>
        <taxon>asterids</taxon>
        <taxon>campanulids</taxon>
        <taxon>Asterales</taxon>
        <taxon>Asteraceae</taxon>
        <taxon>Asteroideae</taxon>
        <taxon>Heliantheae alliance</taxon>
        <taxon>Heliantheae</taxon>
        <taxon>Helianthus</taxon>
    </lineage>
</organism>
<gene>
    <name evidence="4" type="ORF">HannXRQ_Chr13g0410451</name>
    <name evidence="3" type="ORF">HanXRQr2_Chr13g0596551</name>
</gene>
<dbReference type="InterPro" id="IPR004158">
    <property type="entry name" value="DUF247_pln"/>
</dbReference>
<dbReference type="Gramene" id="mRNA:HanXRQr2_Chr13g0596551">
    <property type="protein sequence ID" value="mRNA:HanXRQr2_Chr13g0596551"/>
    <property type="gene ID" value="HanXRQr2_Chr13g0596551"/>
</dbReference>
<keyword evidence="5" id="KW-1185">Reference proteome</keyword>
<evidence type="ECO:0000256" key="1">
    <source>
        <dbReference type="SAM" id="MobiDB-lite"/>
    </source>
</evidence>
<protein>
    <submittedName>
        <fullName evidence="4">Uncharacterized protein</fullName>
    </submittedName>
</protein>
<dbReference type="AlphaFoldDB" id="A0A251SU21"/>
<dbReference type="PANTHER" id="PTHR31170:SF25">
    <property type="entry name" value="BNAA09G04570D PROTEIN"/>
    <property type="match status" value="1"/>
</dbReference>
<sequence length="449" mass="51931">MSNKEGSSSHAVSQQEIHVEEREPILPRTVKILLDFVDRRQDKDKFSSIFEVPRRLREVNPSSFTPRVVSIGPLHKGRENLKLMEDKKASFLHEFLTGVPGSREETLKKCDEQVRGSVDKIRRCYFGMKPYSEDELVQMMVMDACFILQFIDNLSKSGDQHSENRLRSRSVALDLVLLENQIPFFVLRDIYELTFKTLESKPSLNTMLLNLLERVNPFFEKLKVEDLSGEEDPYHILGFLHDFYQIKNSKPPGIEELPRAHSAVELHEVGVRFRPNENETPNENRTWIMAMAFEQSSHKPTLRMPKVLIDNFFEVALRNLIAYEQYSTPVRNYVTSYAMAMDMLAATPADIARLGKSGVIVNHLGSNEKASNMISSICKDVTFLDFYYIESWNEAKKYYDSYWSKNIGVLKRKYFSTPWKAIALLAGIILFLIAVVQFVFRVIKFTSLR</sequence>
<dbReference type="Pfam" id="PF03140">
    <property type="entry name" value="DUF247"/>
    <property type="match status" value="1"/>
</dbReference>
<dbReference type="EMBL" id="MNCJ02000328">
    <property type="protein sequence ID" value="KAF5774115.1"/>
    <property type="molecule type" value="Genomic_DNA"/>
</dbReference>
<evidence type="ECO:0000256" key="2">
    <source>
        <dbReference type="SAM" id="Phobius"/>
    </source>
</evidence>
<keyword evidence="2" id="KW-0812">Transmembrane</keyword>
<keyword evidence="2" id="KW-0472">Membrane</keyword>
<dbReference type="Proteomes" id="UP000215914">
    <property type="component" value="Chromosome 13"/>
</dbReference>
<reference evidence="3" key="3">
    <citation type="submission" date="2020-06" db="EMBL/GenBank/DDBJ databases">
        <title>Helianthus annuus Genome sequencing and assembly Release 2.</title>
        <authorList>
            <person name="Gouzy J."/>
            <person name="Langlade N."/>
            <person name="Munos S."/>
        </authorList>
    </citation>
    <scope>NUCLEOTIDE SEQUENCE</scope>
    <source>
        <tissue evidence="3">Leaves</tissue>
    </source>
</reference>
<feature type="region of interest" description="Disordered" evidence="1">
    <location>
        <begin position="1"/>
        <end position="20"/>
    </location>
</feature>
<feature type="compositionally biased region" description="Polar residues" evidence="1">
    <location>
        <begin position="1"/>
        <end position="16"/>
    </location>
</feature>
<dbReference type="OrthoDB" id="591587at2759"/>
<dbReference type="EMBL" id="CM007902">
    <property type="protein sequence ID" value="OTG02204.1"/>
    <property type="molecule type" value="Genomic_DNA"/>
</dbReference>
<reference evidence="4" key="2">
    <citation type="submission" date="2017-02" db="EMBL/GenBank/DDBJ databases">
        <title>Sunflower complete genome.</title>
        <authorList>
            <person name="Langlade N."/>
            <person name="Munos S."/>
        </authorList>
    </citation>
    <scope>NUCLEOTIDE SEQUENCE [LARGE SCALE GENOMIC DNA]</scope>
    <source>
        <tissue evidence="4">Leaves</tissue>
    </source>
</reference>
<name>A0A251SU21_HELAN</name>
<accession>A0A251SU21</accession>
<dbReference type="PANTHER" id="PTHR31170">
    <property type="entry name" value="BNAC04G53230D PROTEIN"/>
    <property type="match status" value="1"/>
</dbReference>
<evidence type="ECO:0000313" key="4">
    <source>
        <dbReference type="EMBL" id="OTG02204.1"/>
    </source>
</evidence>
<reference evidence="3 5" key="1">
    <citation type="journal article" date="2017" name="Nature">
        <title>The sunflower genome provides insights into oil metabolism, flowering and Asterid evolution.</title>
        <authorList>
            <person name="Badouin H."/>
            <person name="Gouzy J."/>
            <person name="Grassa C.J."/>
            <person name="Murat F."/>
            <person name="Staton S.E."/>
            <person name="Cottret L."/>
            <person name="Lelandais-Briere C."/>
            <person name="Owens G.L."/>
            <person name="Carrere S."/>
            <person name="Mayjonade B."/>
            <person name="Legrand L."/>
            <person name="Gill N."/>
            <person name="Kane N.C."/>
            <person name="Bowers J.E."/>
            <person name="Hubner S."/>
            <person name="Bellec A."/>
            <person name="Berard A."/>
            <person name="Berges H."/>
            <person name="Blanchet N."/>
            <person name="Boniface M.C."/>
            <person name="Brunel D."/>
            <person name="Catrice O."/>
            <person name="Chaidir N."/>
            <person name="Claudel C."/>
            <person name="Donnadieu C."/>
            <person name="Faraut T."/>
            <person name="Fievet G."/>
            <person name="Helmstetter N."/>
            <person name="King M."/>
            <person name="Knapp S.J."/>
            <person name="Lai Z."/>
            <person name="Le Paslier M.C."/>
            <person name="Lippi Y."/>
            <person name="Lorenzon L."/>
            <person name="Mandel J.R."/>
            <person name="Marage G."/>
            <person name="Marchand G."/>
            <person name="Marquand E."/>
            <person name="Bret-Mestries E."/>
            <person name="Morien E."/>
            <person name="Nambeesan S."/>
            <person name="Nguyen T."/>
            <person name="Pegot-Espagnet P."/>
            <person name="Pouilly N."/>
            <person name="Raftis F."/>
            <person name="Sallet E."/>
            <person name="Schiex T."/>
            <person name="Thomas J."/>
            <person name="Vandecasteele C."/>
            <person name="Vares D."/>
            <person name="Vear F."/>
            <person name="Vautrin S."/>
            <person name="Crespi M."/>
            <person name="Mangin B."/>
            <person name="Burke J.M."/>
            <person name="Salse J."/>
            <person name="Munos S."/>
            <person name="Vincourt P."/>
            <person name="Rieseberg L.H."/>
            <person name="Langlade N.B."/>
        </authorList>
    </citation>
    <scope>NUCLEOTIDE SEQUENCE [LARGE SCALE GENOMIC DNA]</scope>
    <source>
        <strain evidence="5">cv. SF193</strain>
        <tissue evidence="3">Leaves</tissue>
    </source>
</reference>